<dbReference type="EMBL" id="CAJVCH010558886">
    <property type="protein sequence ID" value="CAG7831088.1"/>
    <property type="molecule type" value="Genomic_DNA"/>
</dbReference>
<gene>
    <name evidence="1" type="ORF">AFUS01_LOCUS40848</name>
</gene>
<sequence length="377" mass="42535">MNFVKYHVSLSRLVSKSNVACSCYSKCNFGGRKLYSSISENGTKNIQNQHHIPVLADEVAFYLDPKPGQTILDMTFGAGGHTRKLLETVPGLQIFGLDRDPVAYSFAEKMASEFPGRFTPLLGRFSEVQSLLKEHNITEVDGILFDLGCSSMQFDDPSRGFGLSQDGPLDMRMDGNRFPDSPTASQILQFIDEEDLAKIIKTYGEEVLAKKIARAIIESRYMFYKLDTTHELATLVAAVIEKDNKLDKLGRHAHSATKTFQALRIFVNNELNELNRGLELAYKLLKTNGIVVALTFHSLEDRIVKRHLVGINMDEPVTKTLSQKYLNSLNIPNFCEVDEVYDKRWSVVTKHVLNPTFYEVKMNPRARSAKLRCASKN</sequence>
<evidence type="ECO:0000313" key="2">
    <source>
        <dbReference type="Proteomes" id="UP000708208"/>
    </source>
</evidence>
<proteinExistence type="inferred from homology"/>
<evidence type="ECO:0000313" key="1">
    <source>
        <dbReference type="EMBL" id="CAG7831088.1"/>
    </source>
</evidence>
<dbReference type="PANTHER" id="PTHR11265:SF0">
    <property type="entry name" value="12S RRNA N4-METHYLCYTIDINE METHYLTRANSFERASE"/>
    <property type="match status" value="1"/>
</dbReference>
<dbReference type="GO" id="GO:0071424">
    <property type="term" value="F:rRNA (cytosine-N4-)-methyltransferase activity"/>
    <property type="evidence" value="ECO:0007669"/>
    <property type="project" value="TreeGrafter"/>
</dbReference>
<dbReference type="InterPro" id="IPR002903">
    <property type="entry name" value="RsmH"/>
</dbReference>
<dbReference type="GO" id="GO:0070475">
    <property type="term" value="P:rRNA base methylation"/>
    <property type="evidence" value="ECO:0007669"/>
    <property type="project" value="TreeGrafter"/>
</dbReference>
<dbReference type="HAMAP" id="MF_01007">
    <property type="entry name" value="16SrRNA_methyltr_H"/>
    <property type="match status" value="1"/>
</dbReference>
<protein>
    <recommendedName>
        <fullName evidence="3">Methyltransferase-like protein 15 homolog</fullName>
    </recommendedName>
</protein>
<comment type="caution">
    <text evidence="1">The sequence shown here is derived from an EMBL/GenBank/DDBJ whole genome shotgun (WGS) entry which is preliminary data.</text>
</comment>
<keyword evidence="2" id="KW-1185">Reference proteome</keyword>
<dbReference type="NCBIfam" id="TIGR00006">
    <property type="entry name" value="16S rRNA (cytosine(1402)-N(4))-methyltransferase RsmH"/>
    <property type="match status" value="1"/>
</dbReference>
<name>A0A8J2PI28_9HEXA</name>
<dbReference type="Proteomes" id="UP000708208">
    <property type="component" value="Unassembled WGS sequence"/>
</dbReference>
<dbReference type="Pfam" id="PF01795">
    <property type="entry name" value="Methyltransf_5"/>
    <property type="match status" value="1"/>
</dbReference>
<dbReference type="PANTHER" id="PTHR11265">
    <property type="entry name" value="S-ADENOSYL-METHYLTRANSFERASE MRAW"/>
    <property type="match status" value="1"/>
</dbReference>
<evidence type="ECO:0008006" key="3">
    <source>
        <dbReference type="Google" id="ProtNLM"/>
    </source>
</evidence>
<accession>A0A8J2PI28</accession>
<dbReference type="CDD" id="cd02440">
    <property type="entry name" value="AdoMet_MTases"/>
    <property type="match status" value="1"/>
</dbReference>
<dbReference type="AlphaFoldDB" id="A0A8J2PI28"/>
<dbReference type="OrthoDB" id="16290at2759"/>
<reference evidence="1" key="1">
    <citation type="submission" date="2021-06" db="EMBL/GenBank/DDBJ databases">
        <authorList>
            <person name="Hodson N. C."/>
            <person name="Mongue J. A."/>
            <person name="Jaron S. K."/>
        </authorList>
    </citation>
    <scope>NUCLEOTIDE SEQUENCE</scope>
</reference>
<organism evidence="1 2">
    <name type="scientific">Allacma fusca</name>
    <dbReference type="NCBI Taxonomy" id="39272"/>
    <lineage>
        <taxon>Eukaryota</taxon>
        <taxon>Metazoa</taxon>
        <taxon>Ecdysozoa</taxon>
        <taxon>Arthropoda</taxon>
        <taxon>Hexapoda</taxon>
        <taxon>Collembola</taxon>
        <taxon>Symphypleona</taxon>
        <taxon>Sminthuridae</taxon>
        <taxon>Allacma</taxon>
    </lineage>
</organism>